<reference evidence="3 4" key="1">
    <citation type="submission" date="2021-06" db="EMBL/GenBank/DDBJ databases">
        <title>Actinomycetes sequencing.</title>
        <authorList>
            <person name="Shan Q."/>
        </authorList>
    </citation>
    <scope>NUCLEOTIDE SEQUENCE [LARGE SCALE GENOMIC DNA]</scope>
    <source>
        <strain evidence="3 4">NEAU-G5</strain>
    </source>
</reference>
<evidence type="ECO:0000256" key="2">
    <source>
        <dbReference type="SAM" id="Phobius"/>
    </source>
</evidence>
<dbReference type="Pfam" id="PF10801">
    <property type="entry name" value="DUF2537"/>
    <property type="match status" value="1"/>
</dbReference>
<protein>
    <submittedName>
        <fullName evidence="3">DUF2537 domain-containing protein</fullName>
    </submittedName>
</protein>
<feature type="transmembrane region" description="Helical" evidence="2">
    <location>
        <begin position="81"/>
        <end position="104"/>
    </location>
</feature>
<evidence type="ECO:0000313" key="4">
    <source>
        <dbReference type="Proteomes" id="UP000733379"/>
    </source>
</evidence>
<dbReference type="Proteomes" id="UP000733379">
    <property type="component" value="Unassembled WGS sequence"/>
</dbReference>
<comment type="caution">
    <text evidence="3">The sequence shown here is derived from an EMBL/GenBank/DDBJ whole genome shotgun (WGS) entry which is preliminary data.</text>
</comment>
<accession>A0ABS6ATC1</accession>
<sequence length="106" mass="10634">MTGPHLTPAPGDTRSGAAPEPTPWAPGIAVAALVAALTAAAVYSFGAALAQVHWALSVAVNVIAVGGATPTAWRWRSIPVVRWVLAGATVGIALAWFALLVVAVSS</sequence>
<keyword evidence="2" id="KW-1133">Transmembrane helix</keyword>
<dbReference type="EMBL" id="JAHKNI010000002">
    <property type="protein sequence ID" value="MBU3061282.1"/>
    <property type="molecule type" value="Genomic_DNA"/>
</dbReference>
<feature type="transmembrane region" description="Helical" evidence="2">
    <location>
        <begin position="24"/>
        <end position="45"/>
    </location>
</feature>
<feature type="transmembrane region" description="Helical" evidence="2">
    <location>
        <begin position="52"/>
        <end position="75"/>
    </location>
</feature>
<dbReference type="InterPro" id="IPR024244">
    <property type="entry name" value="DUF2537"/>
</dbReference>
<keyword evidence="2" id="KW-0812">Transmembrane</keyword>
<feature type="region of interest" description="Disordered" evidence="1">
    <location>
        <begin position="1"/>
        <end position="21"/>
    </location>
</feature>
<organism evidence="3 4">
    <name type="scientific">Nocardia albiluteola</name>
    <dbReference type="NCBI Taxonomy" id="2842303"/>
    <lineage>
        <taxon>Bacteria</taxon>
        <taxon>Bacillati</taxon>
        <taxon>Actinomycetota</taxon>
        <taxon>Actinomycetes</taxon>
        <taxon>Mycobacteriales</taxon>
        <taxon>Nocardiaceae</taxon>
        <taxon>Nocardia</taxon>
    </lineage>
</organism>
<evidence type="ECO:0000256" key="1">
    <source>
        <dbReference type="SAM" id="MobiDB-lite"/>
    </source>
</evidence>
<proteinExistence type="predicted"/>
<dbReference type="RefSeq" id="WP_215916184.1">
    <property type="nucleotide sequence ID" value="NZ_JAHKNI010000002.1"/>
</dbReference>
<name>A0ABS6ATC1_9NOCA</name>
<keyword evidence="4" id="KW-1185">Reference proteome</keyword>
<evidence type="ECO:0000313" key="3">
    <source>
        <dbReference type="EMBL" id="MBU3061282.1"/>
    </source>
</evidence>
<keyword evidence="2" id="KW-0472">Membrane</keyword>
<gene>
    <name evidence="3" type="ORF">KO481_07080</name>
</gene>